<organism evidence="2 3">
    <name type="scientific">Monilinia fructicola</name>
    <name type="common">Brown rot fungus</name>
    <name type="synonym">Ciboria fructicola</name>
    <dbReference type="NCBI Taxonomy" id="38448"/>
    <lineage>
        <taxon>Eukaryota</taxon>
        <taxon>Fungi</taxon>
        <taxon>Dikarya</taxon>
        <taxon>Ascomycota</taxon>
        <taxon>Pezizomycotina</taxon>
        <taxon>Leotiomycetes</taxon>
        <taxon>Helotiales</taxon>
        <taxon>Sclerotiniaceae</taxon>
        <taxon>Monilinia</taxon>
    </lineage>
</organism>
<gene>
    <name evidence="2" type="ORF">EYC84_005697</name>
</gene>
<reference evidence="2 3" key="1">
    <citation type="submission" date="2019-06" db="EMBL/GenBank/DDBJ databases">
        <title>Genome Sequence of the Brown Rot Fungal Pathogen Monilinia fructicola.</title>
        <authorList>
            <person name="De Miccolis Angelini R.M."/>
            <person name="Landi L."/>
            <person name="Abate D."/>
            <person name="Pollastro S."/>
            <person name="Romanazzi G."/>
            <person name="Faretra F."/>
        </authorList>
    </citation>
    <scope>NUCLEOTIDE SEQUENCE [LARGE SCALE GENOMIC DNA]</scope>
    <source>
        <strain evidence="2 3">Mfrc123</strain>
    </source>
</reference>
<keyword evidence="3" id="KW-1185">Reference proteome</keyword>
<dbReference type="AlphaFoldDB" id="A0A5M9K090"/>
<evidence type="ECO:0000256" key="1">
    <source>
        <dbReference type="SAM" id="MobiDB-lite"/>
    </source>
</evidence>
<proteinExistence type="predicted"/>
<dbReference type="Proteomes" id="UP000322873">
    <property type="component" value="Unassembled WGS sequence"/>
</dbReference>
<evidence type="ECO:0000313" key="2">
    <source>
        <dbReference type="EMBL" id="KAA8574183.1"/>
    </source>
</evidence>
<evidence type="ECO:0000313" key="3">
    <source>
        <dbReference type="Proteomes" id="UP000322873"/>
    </source>
</evidence>
<dbReference type="EMBL" id="VICG01000003">
    <property type="protein sequence ID" value="KAA8574183.1"/>
    <property type="molecule type" value="Genomic_DNA"/>
</dbReference>
<name>A0A5M9K090_MONFR</name>
<sequence length="242" mass="26791">MHPPIHDQPVEIRGCTLRARAGRGDSDISRIHTTEEMDGWTGLDVTRGDAMRCCGVSFPPRHASPRSRMRAPREEKRRLLWAMCREDGVWDGDWHPTHPQRIQAQAPDHPKRLGLERRGSTVAPSRTHARTHARAHQLQYNTIQYKTKPHQARKAIGAEIPLPGRPASTSAGGEGGTWRMGDRWHCASSDHPSNDSVVDGWMDGSPSSSSSSSCHFRAGVARGVCTVAVMHACIMVRYEADA</sequence>
<accession>A0A5M9K090</accession>
<feature type="region of interest" description="Disordered" evidence="1">
    <location>
        <begin position="189"/>
        <end position="213"/>
    </location>
</feature>
<protein>
    <submittedName>
        <fullName evidence="2">Uncharacterized protein</fullName>
    </submittedName>
</protein>
<comment type="caution">
    <text evidence="2">The sequence shown here is derived from an EMBL/GenBank/DDBJ whole genome shotgun (WGS) entry which is preliminary data.</text>
</comment>